<dbReference type="SUPFAM" id="SSF46689">
    <property type="entry name" value="Homeodomain-like"/>
    <property type="match status" value="1"/>
</dbReference>
<evidence type="ECO:0000313" key="9">
    <source>
        <dbReference type="EMBL" id="QFQ92059.1"/>
    </source>
</evidence>
<dbReference type="RefSeq" id="WP_152164600.1">
    <property type="nucleotide sequence ID" value="NZ_CP045068.1"/>
</dbReference>
<dbReference type="PROSITE" id="PS50994">
    <property type="entry name" value="INTEGRASE"/>
    <property type="match status" value="1"/>
</dbReference>
<dbReference type="InterPro" id="IPR001584">
    <property type="entry name" value="Integrase_cat-core"/>
</dbReference>
<dbReference type="InterPro" id="IPR036397">
    <property type="entry name" value="RNaseH_sf"/>
</dbReference>
<evidence type="ECO:0000313" key="11">
    <source>
        <dbReference type="Proteomes" id="UP000388452"/>
    </source>
</evidence>
<name>A0A5P8JLD8_9LACO</name>
<dbReference type="InterPro" id="IPR012337">
    <property type="entry name" value="RNaseH-like_sf"/>
</dbReference>
<dbReference type="Proteomes" id="UP000388452">
    <property type="component" value="Chromosome"/>
</dbReference>
<proteinExistence type="predicted"/>
<evidence type="ECO:0000313" key="6">
    <source>
        <dbReference type="EMBL" id="QFQ90099.1"/>
    </source>
</evidence>
<evidence type="ECO:0000256" key="1">
    <source>
        <dbReference type="ARBA" id="ARBA00023172"/>
    </source>
</evidence>
<dbReference type="PANTHER" id="PTHR10948:SF23">
    <property type="entry name" value="TRANSPOSASE INSI FOR INSERTION SEQUENCE ELEMENT IS30A-RELATED"/>
    <property type="match status" value="1"/>
</dbReference>
<dbReference type="GO" id="GO:0015074">
    <property type="term" value="P:DNA integration"/>
    <property type="evidence" value="ECO:0007669"/>
    <property type="project" value="InterPro"/>
</dbReference>
<dbReference type="EMBL" id="CP045068">
    <property type="protein sequence ID" value="QFQ90056.1"/>
    <property type="molecule type" value="Genomic_DNA"/>
</dbReference>
<dbReference type="EMBL" id="CP045068">
    <property type="protein sequence ID" value="QFQ92779.1"/>
    <property type="molecule type" value="Genomic_DNA"/>
</dbReference>
<dbReference type="GO" id="GO:0004803">
    <property type="term" value="F:transposase activity"/>
    <property type="evidence" value="ECO:0007669"/>
    <property type="project" value="TreeGrafter"/>
</dbReference>
<dbReference type="EMBL" id="CP045068">
    <property type="protein sequence ID" value="QFQ90099.1"/>
    <property type="molecule type" value="Genomic_DNA"/>
</dbReference>
<dbReference type="Gene3D" id="3.30.420.10">
    <property type="entry name" value="Ribonuclease H-like superfamily/Ribonuclease H"/>
    <property type="match status" value="1"/>
</dbReference>
<dbReference type="EMBL" id="CP045068">
    <property type="protein sequence ID" value="QFQ89997.1"/>
    <property type="molecule type" value="Genomic_DNA"/>
</dbReference>
<organism evidence="3 11">
    <name type="scientific">Lacticaseibacillus manihotivorans</name>
    <dbReference type="NCBI Taxonomy" id="88233"/>
    <lineage>
        <taxon>Bacteria</taxon>
        <taxon>Bacillati</taxon>
        <taxon>Bacillota</taxon>
        <taxon>Bacilli</taxon>
        <taxon>Lactobacillales</taxon>
        <taxon>Lactobacillaceae</taxon>
        <taxon>Lacticaseibacillus</taxon>
    </lineage>
</organism>
<dbReference type="EMBL" id="CP045068">
    <property type="protein sequence ID" value="QFQ90782.1"/>
    <property type="molecule type" value="Genomic_DNA"/>
</dbReference>
<reference evidence="3 11" key="1">
    <citation type="submission" date="2019-10" db="EMBL/GenBank/DDBJ databases">
        <title>Genome sequencing of Lactobacillus manihotivorans.</title>
        <authorList>
            <person name="Kim K."/>
        </authorList>
    </citation>
    <scope>NUCLEOTIDE SEQUENCE [LARGE SCALE GENOMIC DNA]</scope>
    <source>
        <strain evidence="3 11">LM010</strain>
    </source>
</reference>
<dbReference type="EMBL" id="CP045068">
    <property type="protein sequence ID" value="QFQ92059.1"/>
    <property type="molecule type" value="Genomic_DNA"/>
</dbReference>
<dbReference type="Gene3D" id="1.10.10.60">
    <property type="entry name" value="Homeodomain-like"/>
    <property type="match status" value="1"/>
</dbReference>
<dbReference type="SUPFAM" id="SSF53098">
    <property type="entry name" value="Ribonuclease H-like"/>
    <property type="match status" value="1"/>
</dbReference>
<dbReference type="GO" id="GO:0005829">
    <property type="term" value="C:cytosol"/>
    <property type="evidence" value="ECO:0007669"/>
    <property type="project" value="TreeGrafter"/>
</dbReference>
<dbReference type="Pfam" id="PF13936">
    <property type="entry name" value="HTH_38"/>
    <property type="match status" value="1"/>
</dbReference>
<dbReference type="EMBL" id="CP045068">
    <property type="protein sequence ID" value="QFQ90005.1"/>
    <property type="molecule type" value="Genomic_DNA"/>
</dbReference>
<dbReference type="Pfam" id="PF00665">
    <property type="entry name" value="rve"/>
    <property type="match status" value="1"/>
</dbReference>
<dbReference type="GO" id="GO:0006310">
    <property type="term" value="P:DNA recombination"/>
    <property type="evidence" value="ECO:0007669"/>
    <property type="project" value="UniProtKB-KW"/>
</dbReference>
<dbReference type="InterPro" id="IPR053392">
    <property type="entry name" value="Transposase_IS30-like"/>
</dbReference>
<accession>A0A5P8JLD8</accession>
<evidence type="ECO:0000313" key="10">
    <source>
        <dbReference type="EMBL" id="QFQ92779.1"/>
    </source>
</evidence>
<dbReference type="GO" id="GO:0003676">
    <property type="term" value="F:nucleic acid binding"/>
    <property type="evidence" value="ECO:0007669"/>
    <property type="project" value="InterPro"/>
</dbReference>
<evidence type="ECO:0000259" key="2">
    <source>
        <dbReference type="PROSITE" id="PS50994"/>
    </source>
</evidence>
<feature type="domain" description="Integrase catalytic" evidence="2">
    <location>
        <begin position="165"/>
        <end position="327"/>
    </location>
</feature>
<dbReference type="InterPro" id="IPR009057">
    <property type="entry name" value="Homeodomain-like_sf"/>
</dbReference>
<dbReference type="NCBIfam" id="NF033563">
    <property type="entry name" value="transpos_IS30"/>
    <property type="match status" value="1"/>
</dbReference>
<dbReference type="InterPro" id="IPR025246">
    <property type="entry name" value="IS30-like_HTH"/>
</dbReference>
<dbReference type="GO" id="GO:0032196">
    <property type="term" value="P:transposition"/>
    <property type="evidence" value="ECO:0007669"/>
    <property type="project" value="TreeGrafter"/>
</dbReference>
<dbReference type="PANTHER" id="PTHR10948">
    <property type="entry name" value="TRANSPOSASE"/>
    <property type="match status" value="1"/>
</dbReference>
<protein>
    <submittedName>
        <fullName evidence="3">IS30 family transposase</fullName>
    </submittedName>
</protein>
<sequence>MNPYQHLTTGERERIFVMHEQGETLEVIGRELKRSPSTISRELNRNSQHGLYSPSEATRLYAARKQKCGRKRVFTDTKIFDVVKHFFLEEQWSPEEIDQRLKHEKSSYQVSYNTIYRAIYRGDFNETGLSHGNRGAVRKLRHRGKTRHTKGHIERRGKIQISNTIHERPLAADDRTEIGHWELDTVAGKTGKACAVTMVDRYSRFCLIGKADKKKSAEVAQIVLALTAKLPIKDVKTITPDRGKEFAKHVEITEETGIEFYFPDPHAPWQRGTNENTNNLLREYLPKSQDMSDIPAPEFAEYAHKLNTRPKKCLGWRTPYEVFYNETLHLI</sequence>
<dbReference type="EMBL" id="CP045068">
    <property type="protein sequence ID" value="QFQ91763.1"/>
    <property type="molecule type" value="Genomic_DNA"/>
</dbReference>
<evidence type="ECO:0000313" key="8">
    <source>
        <dbReference type="EMBL" id="QFQ91763.1"/>
    </source>
</evidence>
<evidence type="ECO:0000313" key="3">
    <source>
        <dbReference type="EMBL" id="QFQ89997.1"/>
    </source>
</evidence>
<dbReference type="InterPro" id="IPR051917">
    <property type="entry name" value="Transposase-Integrase"/>
</dbReference>
<dbReference type="AlphaFoldDB" id="A0A5P8JLD8"/>
<evidence type="ECO:0000313" key="4">
    <source>
        <dbReference type="EMBL" id="QFQ90005.1"/>
    </source>
</evidence>
<evidence type="ECO:0000313" key="7">
    <source>
        <dbReference type="EMBL" id="QFQ90782.1"/>
    </source>
</evidence>
<keyword evidence="1" id="KW-0233">DNA recombination</keyword>
<gene>
    <name evidence="3" type="ORF">LM010_00435</name>
    <name evidence="4" type="ORF">LM010_00475</name>
    <name evidence="5" type="ORF">LM010_00765</name>
    <name evidence="6" type="ORF">LM010_00995</name>
    <name evidence="7" type="ORF">LM010_04810</name>
    <name evidence="8" type="ORF">LM010_10150</name>
    <name evidence="9" type="ORF">LM010_11795</name>
    <name evidence="10" type="ORF">LM010_15890</name>
</gene>
<evidence type="ECO:0000313" key="5">
    <source>
        <dbReference type="EMBL" id="QFQ90056.1"/>
    </source>
</evidence>